<dbReference type="AlphaFoldDB" id="A0A423JWR1"/>
<dbReference type="Proteomes" id="UP000286351">
    <property type="component" value="Unassembled WGS sequence"/>
</dbReference>
<proteinExistence type="predicted"/>
<protein>
    <submittedName>
        <fullName evidence="1">Uncharacterized protein</fullName>
    </submittedName>
</protein>
<dbReference type="EMBL" id="MOBO01000001">
    <property type="protein sequence ID" value="RON42102.1"/>
    <property type="molecule type" value="Genomic_DNA"/>
</dbReference>
<gene>
    <name evidence="1" type="ORF">BK664_00485</name>
</gene>
<name>A0A423JWR1_9PSED</name>
<sequence>MCHLVPHWPIPQPLFDKFECFHELNFFQLSNERPTVRLYLKSFDDSCRAVDSYLVVRSFLKSYAGIQSTFNSF</sequence>
<evidence type="ECO:0000313" key="2">
    <source>
        <dbReference type="Proteomes" id="UP000286351"/>
    </source>
</evidence>
<reference evidence="1 2" key="1">
    <citation type="submission" date="2016-10" db="EMBL/GenBank/DDBJ databases">
        <title>Comparative genome analysis of multiple Pseudomonas spp. focuses on biocontrol and plant growth promoting traits.</title>
        <authorList>
            <person name="Tao X.-Y."/>
            <person name="Taylor C.G."/>
        </authorList>
    </citation>
    <scope>NUCLEOTIDE SEQUENCE [LARGE SCALE GENOMIC DNA]</scope>
    <source>
        <strain evidence="1 2">38D4</strain>
    </source>
</reference>
<organism evidence="1 2">
    <name type="scientific">Pseudomonas brassicacearum</name>
    <dbReference type="NCBI Taxonomy" id="930166"/>
    <lineage>
        <taxon>Bacteria</taxon>
        <taxon>Pseudomonadati</taxon>
        <taxon>Pseudomonadota</taxon>
        <taxon>Gammaproteobacteria</taxon>
        <taxon>Pseudomonadales</taxon>
        <taxon>Pseudomonadaceae</taxon>
        <taxon>Pseudomonas</taxon>
    </lineage>
</organism>
<evidence type="ECO:0000313" key="1">
    <source>
        <dbReference type="EMBL" id="RON42102.1"/>
    </source>
</evidence>
<accession>A0A423JWR1</accession>
<comment type="caution">
    <text evidence="1">The sequence shown here is derived from an EMBL/GenBank/DDBJ whole genome shotgun (WGS) entry which is preliminary data.</text>
</comment>